<evidence type="ECO:0000256" key="3">
    <source>
        <dbReference type="SAM" id="Coils"/>
    </source>
</evidence>
<reference evidence="6 7" key="1">
    <citation type="submission" date="2019-09" db="EMBL/GenBank/DDBJ databases">
        <title>A chromosome-level genome assembly of the Chinese tupelo Nyssa sinensis.</title>
        <authorList>
            <person name="Yang X."/>
            <person name="Kang M."/>
            <person name="Yang Y."/>
            <person name="Xiong H."/>
            <person name="Wang M."/>
            <person name="Zhang Z."/>
            <person name="Wang Z."/>
            <person name="Wu H."/>
            <person name="Ma T."/>
            <person name="Liu J."/>
            <person name="Xi Z."/>
        </authorList>
    </citation>
    <scope>NUCLEOTIDE SEQUENCE [LARGE SCALE GENOMIC DNA]</scope>
    <source>
        <strain evidence="6">J267</strain>
        <tissue evidence="6">Leaf</tissue>
    </source>
</reference>
<dbReference type="Gene3D" id="1.20.58.1980">
    <property type="match status" value="1"/>
</dbReference>
<evidence type="ECO:0000256" key="4">
    <source>
        <dbReference type="SAM" id="MobiDB-lite"/>
    </source>
</evidence>
<dbReference type="PANTHER" id="PTHR47972:SF18">
    <property type="entry name" value="KINESIN-LIKE PROTEIN KIN-14R"/>
    <property type="match status" value="1"/>
</dbReference>
<feature type="compositionally biased region" description="Low complexity" evidence="4">
    <location>
        <begin position="150"/>
        <end position="164"/>
    </location>
</feature>
<evidence type="ECO:0000256" key="2">
    <source>
        <dbReference type="PROSITE-ProRule" id="PRU00283"/>
    </source>
</evidence>
<feature type="coiled-coil region" evidence="3">
    <location>
        <begin position="300"/>
        <end position="419"/>
    </location>
</feature>
<dbReference type="GO" id="GO:0015630">
    <property type="term" value="C:microtubule cytoskeleton"/>
    <property type="evidence" value="ECO:0007669"/>
    <property type="project" value="TreeGrafter"/>
</dbReference>
<name>A0A5J5APX1_9ASTE</name>
<feature type="domain" description="Kinesin motor" evidence="5">
    <location>
        <begin position="212"/>
        <end position="279"/>
    </location>
</feature>
<organism evidence="6 7">
    <name type="scientific">Nyssa sinensis</name>
    <dbReference type="NCBI Taxonomy" id="561372"/>
    <lineage>
        <taxon>Eukaryota</taxon>
        <taxon>Viridiplantae</taxon>
        <taxon>Streptophyta</taxon>
        <taxon>Embryophyta</taxon>
        <taxon>Tracheophyta</taxon>
        <taxon>Spermatophyta</taxon>
        <taxon>Magnoliopsida</taxon>
        <taxon>eudicotyledons</taxon>
        <taxon>Gunneridae</taxon>
        <taxon>Pentapetalae</taxon>
        <taxon>asterids</taxon>
        <taxon>Cornales</taxon>
        <taxon>Nyssaceae</taxon>
        <taxon>Nyssa</taxon>
    </lineage>
</organism>
<protein>
    <recommendedName>
        <fullName evidence="5">Kinesin motor domain-containing protein</fullName>
    </recommendedName>
</protein>
<dbReference type="SUPFAM" id="SSF52540">
    <property type="entry name" value="P-loop containing nucleoside triphosphate hydrolases"/>
    <property type="match status" value="1"/>
</dbReference>
<dbReference type="Pfam" id="PF00225">
    <property type="entry name" value="Kinesin"/>
    <property type="match status" value="1"/>
</dbReference>
<dbReference type="InterPro" id="IPR027417">
    <property type="entry name" value="P-loop_NTPase"/>
</dbReference>
<dbReference type="GO" id="GO:0008017">
    <property type="term" value="F:microtubule binding"/>
    <property type="evidence" value="ECO:0007669"/>
    <property type="project" value="InterPro"/>
</dbReference>
<dbReference type="GO" id="GO:0005524">
    <property type="term" value="F:ATP binding"/>
    <property type="evidence" value="ECO:0007669"/>
    <property type="project" value="InterPro"/>
</dbReference>
<dbReference type="Proteomes" id="UP000325577">
    <property type="component" value="Linkage Group LG2"/>
</dbReference>
<keyword evidence="7" id="KW-1185">Reference proteome</keyword>
<accession>A0A5J5APX1</accession>
<dbReference type="PANTHER" id="PTHR47972">
    <property type="entry name" value="KINESIN-LIKE PROTEIN KLP-3"/>
    <property type="match status" value="1"/>
</dbReference>
<feature type="compositionally biased region" description="Basic and acidic residues" evidence="4">
    <location>
        <begin position="166"/>
        <end position="175"/>
    </location>
</feature>
<dbReference type="SMART" id="SM00129">
    <property type="entry name" value="KISc"/>
    <property type="match status" value="1"/>
</dbReference>
<keyword evidence="1" id="KW-0505">Motor protein</keyword>
<keyword evidence="3" id="KW-0175">Coiled coil</keyword>
<evidence type="ECO:0000256" key="1">
    <source>
        <dbReference type="ARBA" id="ARBA00023175"/>
    </source>
</evidence>
<comment type="similarity">
    <text evidence="2">Belongs to the TRAFAC class myosin-kinesin ATPase superfamily. Kinesin family.</text>
</comment>
<evidence type="ECO:0000313" key="6">
    <source>
        <dbReference type="EMBL" id="KAA8531457.1"/>
    </source>
</evidence>
<dbReference type="InterPro" id="IPR027640">
    <property type="entry name" value="Kinesin-like_fam"/>
</dbReference>
<feature type="region of interest" description="Disordered" evidence="4">
    <location>
        <begin position="43"/>
        <end position="192"/>
    </location>
</feature>
<comment type="caution">
    <text evidence="2">Lacks conserved residue(s) required for the propagation of feature annotation.</text>
</comment>
<dbReference type="GO" id="GO:0007018">
    <property type="term" value="P:microtubule-based movement"/>
    <property type="evidence" value="ECO:0007669"/>
    <property type="project" value="InterPro"/>
</dbReference>
<feature type="compositionally biased region" description="Basic and acidic residues" evidence="4">
    <location>
        <begin position="50"/>
        <end position="61"/>
    </location>
</feature>
<dbReference type="EMBL" id="CM018043">
    <property type="protein sequence ID" value="KAA8531457.1"/>
    <property type="molecule type" value="Genomic_DNA"/>
</dbReference>
<dbReference type="GO" id="GO:0003777">
    <property type="term" value="F:microtubule motor activity"/>
    <property type="evidence" value="ECO:0007669"/>
    <property type="project" value="InterPro"/>
</dbReference>
<sequence length="431" mass="48319">MEVSFLYIYVYAFIPHDLKGGGGETHYLLRVFSHCSVPIFLPAPLGSAGEESRRKRESVREKLKKKKKWQQPPTLRSVEKEYKGKKERNGKKERDGRSCRPKKREKGREIERSSNSAAGGSAGNQEKEKEEDEAGRKSVAAGQREKGRDAAAAAAATAVAASAAEPSEKVRDKASFRRVGSSARAVGSNNVNEHSSRSRCMLCIMVRAKNLMSALGDVISALATKSSHIPYRNSKLPHLLQDSLGGDSKTLMFLQISPSEQDLSETLSSLNFATRVRGVELGPAKKQIDTSELQKMKLMLDKARQESRSKDESLRKVEESIQNMENKAMGKDRLCKTQQEKIKELEGQLESKTTLHSQYEKQLLHFSERLKGREEICSSLQQKIKELENKLRERELLESATYQQKAKVLKKQAERASARVQISFHHPPAKG</sequence>
<dbReference type="PROSITE" id="PS50067">
    <property type="entry name" value="KINESIN_MOTOR_2"/>
    <property type="match status" value="1"/>
</dbReference>
<evidence type="ECO:0000313" key="7">
    <source>
        <dbReference type="Proteomes" id="UP000325577"/>
    </source>
</evidence>
<dbReference type="InterPro" id="IPR001752">
    <property type="entry name" value="Kinesin_motor_dom"/>
</dbReference>
<dbReference type="AlphaFoldDB" id="A0A5J5APX1"/>
<gene>
    <name evidence="6" type="ORF">F0562_006190</name>
</gene>
<evidence type="ECO:0000259" key="5">
    <source>
        <dbReference type="PROSITE" id="PS50067"/>
    </source>
</evidence>
<proteinExistence type="inferred from homology"/>
<dbReference type="OrthoDB" id="1745825at2759"/>